<proteinExistence type="predicted"/>
<reference evidence="7" key="1">
    <citation type="submission" date="2017-07" db="EMBL/GenBank/DDBJ databases">
        <title>Novel pathways for hydrocarbon cycling and metabolic interdependencies in hydrothermal sediment communities.</title>
        <authorList>
            <person name="Dombrowski N."/>
            <person name="Seitz K."/>
            <person name="Teske A."/>
            <person name="Baker B."/>
        </authorList>
    </citation>
    <scope>NUCLEOTIDE SEQUENCE [LARGE SCALE GENOMIC DNA]</scope>
</reference>
<dbReference type="Pfam" id="PF04055">
    <property type="entry name" value="Radical_SAM"/>
    <property type="match status" value="1"/>
</dbReference>
<dbReference type="EMBL" id="NMUJ01000033">
    <property type="protein sequence ID" value="OYV02969.1"/>
    <property type="molecule type" value="Genomic_DNA"/>
</dbReference>
<feature type="domain" description="Radical SAM core" evidence="5">
    <location>
        <begin position="45"/>
        <end position="279"/>
    </location>
</feature>
<keyword evidence="4" id="KW-0411">Iron-sulfur</keyword>
<comment type="caution">
    <text evidence="6">The sequence shown here is derived from an EMBL/GenBank/DDBJ whole genome shotgun (WGS) entry which is preliminary data.</text>
</comment>
<dbReference type="SFLD" id="SFLDG01102">
    <property type="entry name" value="Uncharacterised_Radical_SAM_Su"/>
    <property type="match status" value="1"/>
</dbReference>
<keyword evidence="3" id="KW-0408">Iron</keyword>
<dbReference type="PROSITE" id="PS51918">
    <property type="entry name" value="RADICAL_SAM"/>
    <property type="match status" value="1"/>
</dbReference>
<dbReference type="AlphaFoldDB" id="A0A257LU11"/>
<evidence type="ECO:0000256" key="4">
    <source>
        <dbReference type="ARBA" id="ARBA00023014"/>
    </source>
</evidence>
<dbReference type="GO" id="GO:0046872">
    <property type="term" value="F:metal ion binding"/>
    <property type="evidence" value="ECO:0007669"/>
    <property type="project" value="UniProtKB-KW"/>
</dbReference>
<dbReference type="InterPro" id="IPR013785">
    <property type="entry name" value="Aldolase_TIM"/>
</dbReference>
<evidence type="ECO:0000256" key="3">
    <source>
        <dbReference type="ARBA" id="ARBA00023004"/>
    </source>
</evidence>
<dbReference type="InterPro" id="IPR023874">
    <property type="entry name" value="DNA_rSAM_put"/>
</dbReference>
<dbReference type="InterPro" id="IPR007197">
    <property type="entry name" value="rSAM"/>
</dbReference>
<dbReference type="Gene3D" id="3.20.20.70">
    <property type="entry name" value="Aldolase class I"/>
    <property type="match status" value="1"/>
</dbReference>
<organism evidence="6 7">
    <name type="scientific">candidate division WOR-3 bacterium 4484_18</name>
    <dbReference type="NCBI Taxonomy" id="2020626"/>
    <lineage>
        <taxon>Bacteria</taxon>
        <taxon>Bacteria division WOR-3</taxon>
    </lineage>
</organism>
<dbReference type="InterPro" id="IPR006638">
    <property type="entry name" value="Elp3/MiaA/NifB-like_rSAM"/>
</dbReference>
<protein>
    <recommendedName>
        <fullName evidence="5">Radical SAM core domain-containing protein</fullName>
    </recommendedName>
</protein>
<evidence type="ECO:0000259" key="5">
    <source>
        <dbReference type="PROSITE" id="PS51918"/>
    </source>
</evidence>
<dbReference type="Proteomes" id="UP000216312">
    <property type="component" value="Unassembled WGS sequence"/>
</dbReference>
<dbReference type="SUPFAM" id="SSF102114">
    <property type="entry name" value="Radical SAM enzymes"/>
    <property type="match status" value="1"/>
</dbReference>
<dbReference type="CDD" id="cd01335">
    <property type="entry name" value="Radical_SAM"/>
    <property type="match status" value="1"/>
</dbReference>
<evidence type="ECO:0000313" key="6">
    <source>
        <dbReference type="EMBL" id="OYV02969.1"/>
    </source>
</evidence>
<keyword evidence="2" id="KW-0479">Metal-binding</keyword>
<name>A0A257LU11_UNCW3</name>
<gene>
    <name evidence="6" type="ORF">CGW93_03120</name>
</gene>
<keyword evidence="1" id="KW-0949">S-adenosyl-L-methionine</keyword>
<evidence type="ECO:0000256" key="1">
    <source>
        <dbReference type="ARBA" id="ARBA00022691"/>
    </source>
</evidence>
<dbReference type="InterPro" id="IPR058240">
    <property type="entry name" value="rSAM_sf"/>
</dbReference>
<sequence>MRERLSFKLSHLGNEARYDLSGSILDLRSAKTPLRFSFIYPAVGKSGCVVKLFKVLQTNMCENNCRYCAIRKDRNIPRLYFKPKELAGIFMEYYRKGEVQGLFLSSAVFKSPDRAQEMIIETLRILRRELNYKGYIHAKILPGVSYELIGETAKWADRLSINLEAPSGDYLTRLSEDKNWYELYRRLKLVSEVTRKFNLRAGAITQLVVGPANENDRDILRLTEHLYRGLKLSRVYYSGFTPIVDTPLENTPPAPWWREVRLYQADMLVDGHSNIRSCSLWR</sequence>
<accession>A0A257LU11</accession>
<dbReference type="GO" id="GO:0003824">
    <property type="term" value="F:catalytic activity"/>
    <property type="evidence" value="ECO:0007669"/>
    <property type="project" value="InterPro"/>
</dbReference>
<dbReference type="GO" id="GO:0051536">
    <property type="term" value="F:iron-sulfur cluster binding"/>
    <property type="evidence" value="ECO:0007669"/>
    <property type="project" value="UniProtKB-KW"/>
</dbReference>
<evidence type="ECO:0000313" key="7">
    <source>
        <dbReference type="Proteomes" id="UP000216312"/>
    </source>
</evidence>
<dbReference type="SMART" id="SM00729">
    <property type="entry name" value="Elp3"/>
    <property type="match status" value="1"/>
</dbReference>
<dbReference type="SFLD" id="SFLDS00029">
    <property type="entry name" value="Radical_SAM"/>
    <property type="match status" value="1"/>
</dbReference>
<evidence type="ECO:0000256" key="2">
    <source>
        <dbReference type="ARBA" id="ARBA00022723"/>
    </source>
</evidence>